<keyword evidence="1" id="KW-0472">Membrane</keyword>
<name>A0A1H3I5V8_EUBBA</name>
<dbReference type="Proteomes" id="UP000199652">
    <property type="component" value="Unassembled WGS sequence"/>
</dbReference>
<proteinExistence type="predicted"/>
<protein>
    <recommendedName>
        <fullName evidence="4">Transporter</fullName>
    </recommendedName>
</protein>
<keyword evidence="3" id="KW-1185">Reference proteome</keyword>
<evidence type="ECO:0008006" key="4">
    <source>
        <dbReference type="Google" id="ProtNLM"/>
    </source>
</evidence>
<gene>
    <name evidence="2" type="ORF">SAMN04488579_12119</name>
</gene>
<dbReference type="EMBL" id="FNOU01000021">
    <property type="protein sequence ID" value="SDY22845.1"/>
    <property type="molecule type" value="Genomic_DNA"/>
</dbReference>
<feature type="transmembrane region" description="Helical" evidence="1">
    <location>
        <begin position="98"/>
        <end position="114"/>
    </location>
</feature>
<feature type="transmembrane region" description="Helical" evidence="1">
    <location>
        <begin position="49"/>
        <end position="68"/>
    </location>
</feature>
<keyword evidence="1" id="KW-1133">Transmembrane helix</keyword>
<evidence type="ECO:0000313" key="2">
    <source>
        <dbReference type="EMBL" id="SDY22845.1"/>
    </source>
</evidence>
<reference evidence="3" key="1">
    <citation type="submission" date="2016-10" db="EMBL/GenBank/DDBJ databases">
        <authorList>
            <person name="Varghese N."/>
            <person name="Submissions S."/>
        </authorList>
    </citation>
    <scope>NUCLEOTIDE SEQUENCE [LARGE SCALE GENOMIC DNA]</scope>
    <source>
        <strain evidence="3">VPI 5359</strain>
    </source>
</reference>
<evidence type="ECO:0000256" key="1">
    <source>
        <dbReference type="SAM" id="Phobius"/>
    </source>
</evidence>
<feature type="transmembrane region" description="Helical" evidence="1">
    <location>
        <begin position="12"/>
        <end position="37"/>
    </location>
</feature>
<dbReference type="AlphaFoldDB" id="A0A1H3I5V8"/>
<accession>A0A1H3I5V8</accession>
<organism evidence="2 3">
    <name type="scientific">Eubacterium barkeri</name>
    <name type="common">Clostridium barkeri</name>
    <dbReference type="NCBI Taxonomy" id="1528"/>
    <lineage>
        <taxon>Bacteria</taxon>
        <taxon>Bacillati</taxon>
        <taxon>Bacillota</taxon>
        <taxon>Clostridia</taxon>
        <taxon>Eubacteriales</taxon>
        <taxon>Eubacteriaceae</taxon>
        <taxon>Eubacterium</taxon>
    </lineage>
</organism>
<dbReference type="STRING" id="1528.SAMN04488579_12119"/>
<sequence>MKKIVQHRINVIATLLEIVFSVICIIILIILSFLMLKNMMTIEFLTQEGALNIFLNTTLFILIGFEFLRMLMHPTAATIVDVILFSTARQIIISHNSIYETLVGIACIFALFSVRKYLLCRTDTPEPVVFKGIRNTSLINRLLRTNIPGSNGEDLAAVMTNNLDQRNQKIVTGAIVVFESVILRVKKMRDNQIDLVEIIKLPKQHDFSRH</sequence>
<evidence type="ECO:0000313" key="3">
    <source>
        <dbReference type="Proteomes" id="UP000199652"/>
    </source>
</evidence>
<keyword evidence="1" id="KW-0812">Transmembrane</keyword>